<dbReference type="PANTHER" id="PTHR13316">
    <property type="entry name" value="ZINC FINGER, CCHC DOMAIN CONTAINING 8"/>
    <property type="match status" value="1"/>
</dbReference>
<sequence length="340" mass="39452">MSEDGELSQSPNAVIAEEDPDDSFVIDRSFSGIIPHDDLEAEKSPEEATLSDEASSELKKQESESSSEWQRQMRKRLFGEPEEPATDEPKVKRRRTNLCFNCRGEHSISQCPEPKDFAAIRKNKAEFLGEKQQEANKRISKIAEKDMKFKPGRLSQSLRNALNLGSDDIPEWIYRMRRMGFHKGYPPGYLQKSLKHEFGTLKIYSDQANDTDEDVIDEEARPAPTVQQDKIHFYMGFNKTYGALRDRERGQFEVPPFDVFCNMLQTEVTRDHEYSEKNRIQDDRQRREEILKLREEQRLSQGDQETKDEEEDDDIVIDRSKVEGKEVIVEKEATPEPQGK</sequence>
<evidence type="ECO:0000313" key="8">
    <source>
        <dbReference type="Proteomes" id="UP000095282"/>
    </source>
</evidence>
<dbReference type="GO" id="GO:0071013">
    <property type="term" value="C:catalytic step 2 spliceosome"/>
    <property type="evidence" value="ECO:0007669"/>
    <property type="project" value="TreeGrafter"/>
</dbReference>
<dbReference type="SMART" id="SM00581">
    <property type="entry name" value="PSP"/>
    <property type="match status" value="1"/>
</dbReference>
<dbReference type="GO" id="GO:0003723">
    <property type="term" value="F:RNA binding"/>
    <property type="evidence" value="ECO:0007669"/>
    <property type="project" value="TreeGrafter"/>
</dbReference>
<comment type="subcellular location">
    <subcellularLocation>
        <location evidence="1">Nucleus</location>
    </subcellularLocation>
</comment>
<reference evidence="9" key="1">
    <citation type="submission" date="2016-11" db="UniProtKB">
        <authorList>
            <consortium name="WormBaseParasite"/>
        </authorList>
    </citation>
    <scope>IDENTIFICATION</scope>
</reference>
<feature type="compositionally biased region" description="Basic and acidic residues" evidence="6">
    <location>
        <begin position="316"/>
        <end position="340"/>
    </location>
</feature>
<dbReference type="WBParaSite" id="Csp11.Scaffold508.g2496.t1">
    <property type="protein sequence ID" value="Csp11.Scaffold508.g2496.t1"/>
    <property type="gene ID" value="Csp11.Scaffold508.g2496"/>
</dbReference>
<dbReference type="AlphaFoldDB" id="A0A1I7T552"/>
<evidence type="ECO:0000313" key="9">
    <source>
        <dbReference type="WBParaSite" id="Csp11.Scaffold508.g2496.t1"/>
    </source>
</evidence>
<keyword evidence="5" id="KW-0539">Nucleus</keyword>
<keyword evidence="4" id="KW-0862">Zinc</keyword>
<feature type="domain" description="PSP proline-rich" evidence="7">
    <location>
        <begin position="146"/>
        <end position="203"/>
    </location>
</feature>
<organism evidence="8 9">
    <name type="scientific">Caenorhabditis tropicalis</name>
    <dbReference type="NCBI Taxonomy" id="1561998"/>
    <lineage>
        <taxon>Eukaryota</taxon>
        <taxon>Metazoa</taxon>
        <taxon>Ecdysozoa</taxon>
        <taxon>Nematoda</taxon>
        <taxon>Chromadorea</taxon>
        <taxon>Rhabditida</taxon>
        <taxon>Rhabditina</taxon>
        <taxon>Rhabditomorpha</taxon>
        <taxon>Rhabditoidea</taxon>
        <taxon>Rhabditidae</taxon>
        <taxon>Peloderinae</taxon>
        <taxon>Caenorhabditis</taxon>
    </lineage>
</organism>
<dbReference type="PANTHER" id="PTHR13316:SF0">
    <property type="entry name" value="ZINC FINGER CCHC DOMAIN-CONTAINING PROTEIN 8"/>
    <property type="match status" value="1"/>
</dbReference>
<dbReference type="InterPro" id="IPR006568">
    <property type="entry name" value="PSP_pro-rich"/>
</dbReference>
<dbReference type="Pfam" id="PF04046">
    <property type="entry name" value="PSP"/>
    <property type="match status" value="1"/>
</dbReference>
<accession>A0A1I7T552</accession>
<dbReference type="GO" id="GO:0008270">
    <property type="term" value="F:zinc ion binding"/>
    <property type="evidence" value="ECO:0007669"/>
    <property type="project" value="UniProtKB-KW"/>
</dbReference>
<dbReference type="eggNOG" id="KOG2673">
    <property type="taxonomic scope" value="Eukaryota"/>
</dbReference>
<feature type="compositionally biased region" description="Acidic residues" evidence="6">
    <location>
        <begin position="306"/>
        <end position="315"/>
    </location>
</feature>
<evidence type="ECO:0000256" key="5">
    <source>
        <dbReference type="ARBA" id="ARBA00023242"/>
    </source>
</evidence>
<keyword evidence="8" id="KW-1185">Reference proteome</keyword>
<keyword evidence="3" id="KW-0863">Zinc-finger</keyword>
<keyword evidence="2" id="KW-0479">Metal-binding</keyword>
<feature type="region of interest" description="Disordered" evidence="6">
    <location>
        <begin position="293"/>
        <end position="340"/>
    </location>
</feature>
<evidence type="ECO:0000256" key="3">
    <source>
        <dbReference type="ARBA" id="ARBA00022771"/>
    </source>
</evidence>
<evidence type="ECO:0000256" key="4">
    <source>
        <dbReference type="ARBA" id="ARBA00022833"/>
    </source>
</evidence>
<feature type="region of interest" description="Disordered" evidence="6">
    <location>
        <begin position="1"/>
        <end position="90"/>
    </location>
</feature>
<evidence type="ECO:0000256" key="6">
    <source>
        <dbReference type="SAM" id="MobiDB-lite"/>
    </source>
</evidence>
<evidence type="ECO:0000256" key="1">
    <source>
        <dbReference type="ARBA" id="ARBA00004123"/>
    </source>
</evidence>
<dbReference type="STRING" id="1561998.A0A1I7T552"/>
<evidence type="ECO:0000259" key="7">
    <source>
        <dbReference type="SMART" id="SM00581"/>
    </source>
</evidence>
<dbReference type="InterPro" id="IPR052115">
    <property type="entry name" value="NEXT_complex_subunit_ZCCHC8"/>
</dbReference>
<feature type="compositionally biased region" description="Basic and acidic residues" evidence="6">
    <location>
        <begin position="35"/>
        <end position="46"/>
    </location>
</feature>
<proteinExistence type="predicted"/>
<evidence type="ECO:0000256" key="2">
    <source>
        <dbReference type="ARBA" id="ARBA00022723"/>
    </source>
</evidence>
<name>A0A1I7T552_9PELO</name>
<dbReference type="Proteomes" id="UP000095282">
    <property type="component" value="Unplaced"/>
</dbReference>
<protein>
    <submittedName>
        <fullName evidence="9">PSP domain-containing protein</fullName>
    </submittedName>
</protein>